<feature type="signal peptide" evidence="1">
    <location>
        <begin position="1"/>
        <end position="20"/>
    </location>
</feature>
<keyword evidence="1" id="KW-0732">Signal</keyword>
<keyword evidence="4" id="KW-1185">Reference proteome</keyword>
<evidence type="ECO:0000313" key="4">
    <source>
        <dbReference type="Proteomes" id="UP000644010"/>
    </source>
</evidence>
<gene>
    <name evidence="3" type="ORF">H8S77_14465</name>
</gene>
<comment type="caution">
    <text evidence="3">The sequence shown here is derived from an EMBL/GenBank/DDBJ whole genome shotgun (WGS) entry which is preliminary data.</text>
</comment>
<dbReference type="Proteomes" id="UP000644010">
    <property type="component" value="Unassembled WGS sequence"/>
</dbReference>
<proteinExistence type="predicted"/>
<protein>
    <recommendedName>
        <fullName evidence="2">BACON domain-containing protein</fullName>
    </recommendedName>
</protein>
<reference evidence="3 4" key="1">
    <citation type="submission" date="2020-08" db="EMBL/GenBank/DDBJ databases">
        <title>Genome public.</title>
        <authorList>
            <person name="Liu C."/>
            <person name="Sun Q."/>
        </authorList>
    </citation>
    <scope>NUCLEOTIDE SEQUENCE [LARGE SCALE GENOMIC DNA]</scope>
    <source>
        <strain evidence="3 4">BX2</strain>
    </source>
</reference>
<accession>A0ABR7E2X0</accession>
<name>A0ABR7E2X0_9BACT</name>
<organism evidence="3 4">
    <name type="scientific">Parabacteroides segnis</name>
    <dbReference type="NCBI Taxonomy" id="2763058"/>
    <lineage>
        <taxon>Bacteria</taxon>
        <taxon>Pseudomonadati</taxon>
        <taxon>Bacteroidota</taxon>
        <taxon>Bacteroidia</taxon>
        <taxon>Bacteroidales</taxon>
        <taxon>Tannerellaceae</taxon>
        <taxon>Parabacteroides</taxon>
    </lineage>
</organism>
<evidence type="ECO:0000256" key="1">
    <source>
        <dbReference type="SAM" id="SignalP"/>
    </source>
</evidence>
<dbReference type="Gene3D" id="2.60.40.10">
    <property type="entry name" value="Immunoglobulins"/>
    <property type="match status" value="1"/>
</dbReference>
<feature type="chain" id="PRO_5046855196" description="BACON domain-containing protein" evidence="1">
    <location>
        <begin position="21"/>
        <end position="696"/>
    </location>
</feature>
<dbReference type="EMBL" id="JACOOI010000015">
    <property type="protein sequence ID" value="MBC5644084.1"/>
    <property type="molecule type" value="Genomic_DNA"/>
</dbReference>
<dbReference type="InterPro" id="IPR013783">
    <property type="entry name" value="Ig-like_fold"/>
</dbReference>
<dbReference type="Pfam" id="PF13004">
    <property type="entry name" value="BACON"/>
    <property type="match status" value="2"/>
</dbReference>
<feature type="domain" description="BACON" evidence="2">
    <location>
        <begin position="626"/>
        <end position="691"/>
    </location>
</feature>
<dbReference type="PROSITE" id="PS51257">
    <property type="entry name" value="PROKAR_LIPOPROTEIN"/>
    <property type="match status" value="1"/>
</dbReference>
<evidence type="ECO:0000313" key="3">
    <source>
        <dbReference type="EMBL" id="MBC5644084.1"/>
    </source>
</evidence>
<sequence length="696" mass="74273">MKKKKYYLMALASLLMAACSEDMETSGPDEGNGGKDGRELTFLFSGTAQGYVPYTKAEGGIASNAENELSTLDIYVFGEDSLSSANPKPVVLEEILRSGADAAVAANTFALTTSGKDNLVTISVGEGKKKKFYFVANARDQLSLADVQLHKTDTVSFKEKLGNSQKDLIACPMLMSGSCEMVLSDVSKDNPVKVELMRRVARFDISNDSEETNFVIQQIALSNVPGQGPLFAGSEWDAAERVQLPLIDFSTVSGSNAGVAPGVFYLYPTNKTTEETTGEIKFNLIGHSSSSEDTQVVPVKFFDIHGAPVSIQANHRYTVQVDPAGQGSLTATLKVEDWLVGDTMDVQTDWGTIGLSCGDAAFKDNRLTFEAEKAADADTPITLSVACDGVWELEKDGSLDWLEAKVVTGEGGVTNSFTVQILTTNYSAEQRQGVITVVNKNQPSVRQSLIVVQKGNQQAAITFSADLSSIGGASLIGNVLKMPASQKEAITVQVATGISGWKLKDGSYTGLSVSKTDDALSITPAENKSTNSRTNTITLTDGSGNDLTTLRVIQSGVKVGTIVVKCTDLEETGTGSYSLAVDAKGFPETGQETGQNNHRKISVVAITGWEYDIIYPWDEVQEGGTVEKGTEWLSVYNKDTNNGITENLGTHNGSFYLKATANETGEARTAKIKILDTATYTSSATITITQAAAVTE</sequence>
<evidence type="ECO:0000259" key="2">
    <source>
        <dbReference type="Pfam" id="PF13004"/>
    </source>
</evidence>
<dbReference type="InterPro" id="IPR024361">
    <property type="entry name" value="BACON"/>
</dbReference>
<feature type="domain" description="BACON" evidence="2">
    <location>
        <begin position="398"/>
        <end position="449"/>
    </location>
</feature>
<dbReference type="RefSeq" id="WP_186960019.1">
    <property type="nucleotide sequence ID" value="NZ_JACOOI010000015.1"/>
</dbReference>